<keyword evidence="6 10" id="KW-0472">Membrane</keyword>
<evidence type="ECO:0000256" key="5">
    <source>
        <dbReference type="ARBA" id="ARBA00023040"/>
    </source>
</evidence>
<evidence type="ECO:0000313" key="12">
    <source>
        <dbReference type="EMBL" id="KAK1335765.1"/>
    </source>
</evidence>
<organism evidence="12 13">
    <name type="scientific">Cnephaeus nilssonii</name>
    <name type="common">Northern bat</name>
    <name type="synonym">Eptesicus nilssonii</name>
    <dbReference type="NCBI Taxonomy" id="3371016"/>
    <lineage>
        <taxon>Eukaryota</taxon>
        <taxon>Metazoa</taxon>
        <taxon>Chordata</taxon>
        <taxon>Craniata</taxon>
        <taxon>Vertebrata</taxon>
        <taxon>Euteleostomi</taxon>
        <taxon>Mammalia</taxon>
        <taxon>Eutheria</taxon>
        <taxon>Laurasiatheria</taxon>
        <taxon>Chiroptera</taxon>
        <taxon>Yangochiroptera</taxon>
        <taxon>Vespertilionidae</taxon>
        <taxon>Cnephaeus</taxon>
    </lineage>
</organism>
<evidence type="ECO:0000256" key="4">
    <source>
        <dbReference type="ARBA" id="ARBA00022989"/>
    </source>
</evidence>
<evidence type="ECO:0000256" key="3">
    <source>
        <dbReference type="ARBA" id="ARBA00022692"/>
    </source>
</evidence>
<sequence length="529" mass="59562">MWSTILPPCGHKMATQDGQQERAVGSTCLQEGMRDSLQGRAVEKDQAFHRDFILIGLNGPRCGRTHGAGGRRWWRNSGWPIAWLLAPVFRQHQFSSGYLPIGAPPNRSSSRVADRAGGRHSDRRWPEENCCWRITGAGSQAIKPKRMHSVVAKAIKKYSCRKQPAKEIVFFSENKSTSIFGVVLEVQQTSTKDRRDKKTRRIEAWKASLHCYSPPNLLFSQHLVRNGKGKHPDWIMNQLFLVFLIVYTLTVVGNMGLIILYNINPSLQTPMYYFLSNLSFLDISYSTAITPKMLVNFLASRRSISLFGCALQMFFFGCFADAECLILAAMAYDRYAAICNPLLYPTLMSSRVCVCIIMLAYLSGSMTSMVHVCLTFTLPFCGSNIVNHFFCDIPPLLALSCADTHINELLLFVLCGFIQTSTFMVIFISYFCILSAVLSIKSSGGRSKTFSTCASHLIAVTLFYGTLLFMYLRPTTSYSLNTDKVVAVLYTVVFPMFNPIIYSFRNKDVPRIRASLPLVSHRHPGWLQP</sequence>
<keyword evidence="13" id="KW-1185">Reference proteome</keyword>
<dbReference type="CDD" id="cd15945">
    <property type="entry name" value="7tmA_OR5C1-like"/>
    <property type="match status" value="1"/>
</dbReference>
<keyword evidence="5 9" id="KW-0297">G-protein coupled receptor</keyword>
<evidence type="ECO:0000256" key="8">
    <source>
        <dbReference type="ARBA" id="ARBA00023224"/>
    </source>
</evidence>
<evidence type="ECO:0000256" key="7">
    <source>
        <dbReference type="ARBA" id="ARBA00023170"/>
    </source>
</evidence>
<dbReference type="GO" id="GO:0004930">
    <property type="term" value="F:G protein-coupled receptor activity"/>
    <property type="evidence" value="ECO:0007669"/>
    <property type="project" value="UniProtKB-KW"/>
</dbReference>
<evidence type="ECO:0000256" key="10">
    <source>
        <dbReference type="SAM" id="Phobius"/>
    </source>
</evidence>
<dbReference type="SUPFAM" id="SSF81321">
    <property type="entry name" value="Family A G protein-coupled receptor-like"/>
    <property type="match status" value="1"/>
</dbReference>
<keyword evidence="3 9" id="KW-0812">Transmembrane</keyword>
<reference evidence="12" key="1">
    <citation type="submission" date="2023-06" db="EMBL/GenBank/DDBJ databases">
        <title>Reference genome for the Northern bat (Eptesicus nilssonii), a most northern bat species.</title>
        <authorList>
            <person name="Laine V.N."/>
            <person name="Pulliainen A.T."/>
            <person name="Lilley T.M."/>
        </authorList>
    </citation>
    <scope>NUCLEOTIDE SEQUENCE</scope>
    <source>
        <strain evidence="12">BLF_Eptnil</strain>
        <tissue evidence="12">Kidney</tissue>
    </source>
</reference>
<dbReference type="InterPro" id="IPR000725">
    <property type="entry name" value="Olfact_rcpt"/>
</dbReference>
<evidence type="ECO:0000256" key="9">
    <source>
        <dbReference type="RuleBase" id="RU000688"/>
    </source>
</evidence>
<comment type="caution">
    <text evidence="12">The sequence shown here is derived from an EMBL/GenBank/DDBJ whole genome shotgun (WGS) entry which is preliminary data.</text>
</comment>
<feature type="transmembrane region" description="Helical" evidence="10">
    <location>
        <begin position="239"/>
        <end position="261"/>
    </location>
</feature>
<keyword evidence="8 9" id="KW-0807">Transducer</keyword>
<dbReference type="GO" id="GO:0016020">
    <property type="term" value="C:membrane"/>
    <property type="evidence" value="ECO:0007669"/>
    <property type="project" value="UniProtKB-SubCell"/>
</dbReference>
<dbReference type="PROSITE" id="PS50262">
    <property type="entry name" value="G_PROTEIN_RECEP_F1_2"/>
    <property type="match status" value="1"/>
</dbReference>
<evidence type="ECO:0000259" key="11">
    <source>
        <dbReference type="PROSITE" id="PS50262"/>
    </source>
</evidence>
<dbReference type="PANTHER" id="PTHR48018">
    <property type="entry name" value="OLFACTORY RECEPTOR"/>
    <property type="match status" value="1"/>
</dbReference>
<dbReference type="PROSITE" id="PS00237">
    <property type="entry name" value="G_PROTEIN_RECEP_F1_1"/>
    <property type="match status" value="1"/>
</dbReference>
<evidence type="ECO:0000256" key="6">
    <source>
        <dbReference type="ARBA" id="ARBA00023136"/>
    </source>
</evidence>
<feature type="transmembrane region" description="Helical" evidence="10">
    <location>
        <begin position="306"/>
        <end position="330"/>
    </location>
</feature>
<dbReference type="EMBL" id="JAULJE010000013">
    <property type="protein sequence ID" value="KAK1335765.1"/>
    <property type="molecule type" value="Genomic_DNA"/>
</dbReference>
<evidence type="ECO:0000256" key="2">
    <source>
        <dbReference type="ARBA" id="ARBA00004141"/>
    </source>
</evidence>
<proteinExistence type="inferred from homology"/>
<dbReference type="GO" id="GO:0004984">
    <property type="term" value="F:olfactory receptor activity"/>
    <property type="evidence" value="ECO:0007669"/>
    <property type="project" value="InterPro"/>
</dbReference>
<feature type="transmembrane region" description="Helical" evidence="10">
    <location>
        <begin position="484"/>
        <end position="504"/>
    </location>
</feature>
<accession>A0AA40HRS2</accession>
<feature type="domain" description="G-protein coupled receptors family 1 profile" evidence="11">
    <location>
        <begin position="253"/>
        <end position="502"/>
    </location>
</feature>
<comment type="subcellular location">
    <subcellularLocation>
        <location evidence="2">Membrane</location>
        <topology evidence="2">Multi-pass membrane protein</topology>
    </subcellularLocation>
</comment>
<evidence type="ECO:0000256" key="1">
    <source>
        <dbReference type="ARBA" id="ARBA00003929"/>
    </source>
</evidence>
<dbReference type="InterPro" id="IPR000276">
    <property type="entry name" value="GPCR_Rhodpsn"/>
</dbReference>
<feature type="transmembrane region" description="Helical" evidence="10">
    <location>
        <begin position="410"/>
        <end position="438"/>
    </location>
</feature>
<feature type="transmembrane region" description="Helical" evidence="10">
    <location>
        <begin position="450"/>
        <end position="472"/>
    </location>
</feature>
<dbReference type="Gene3D" id="1.20.1070.10">
    <property type="entry name" value="Rhodopsin 7-helix transmembrane proteins"/>
    <property type="match status" value="1"/>
</dbReference>
<comment type="function">
    <text evidence="1">Putative odorant or sperm cell receptor.</text>
</comment>
<name>A0AA40HRS2_CNENI</name>
<dbReference type="InterPro" id="IPR017452">
    <property type="entry name" value="GPCR_Rhodpsn_7TM"/>
</dbReference>
<dbReference type="Proteomes" id="UP001177744">
    <property type="component" value="Unassembled WGS sequence"/>
</dbReference>
<keyword evidence="7 9" id="KW-0675">Receptor</keyword>
<evidence type="ECO:0000313" key="13">
    <source>
        <dbReference type="Proteomes" id="UP001177744"/>
    </source>
</evidence>
<gene>
    <name evidence="12" type="ORF">QTO34_003560</name>
</gene>
<dbReference type="PRINTS" id="PR00237">
    <property type="entry name" value="GPCRRHODOPSN"/>
</dbReference>
<comment type="similarity">
    <text evidence="9">Belongs to the G-protein coupled receptor 1 family.</text>
</comment>
<protein>
    <recommendedName>
        <fullName evidence="11">G-protein coupled receptors family 1 profile domain-containing protein</fullName>
    </recommendedName>
</protein>
<keyword evidence="4 10" id="KW-1133">Transmembrane helix</keyword>
<dbReference type="Pfam" id="PF13853">
    <property type="entry name" value="7tm_4"/>
    <property type="match status" value="1"/>
</dbReference>
<dbReference type="PRINTS" id="PR00245">
    <property type="entry name" value="OLFACTORYR"/>
</dbReference>
<feature type="transmembrane region" description="Helical" evidence="10">
    <location>
        <begin position="273"/>
        <end position="294"/>
    </location>
</feature>
<dbReference type="AlphaFoldDB" id="A0AA40HRS2"/>
<dbReference type="FunFam" id="1.20.1070.10:FF:000003">
    <property type="entry name" value="Olfactory receptor"/>
    <property type="match status" value="1"/>
</dbReference>